<keyword evidence="1" id="KW-0472">Membrane</keyword>
<keyword evidence="1" id="KW-1133">Transmembrane helix</keyword>
<proteinExistence type="predicted"/>
<name>A0ABT9PCJ4_9ACTN</name>
<sequence length="49" mass="5298">MLATDHPARRGLRHRIPAFLRPFTGQHPAVFAAGLLLAGTALIVLARLL</sequence>
<evidence type="ECO:0000313" key="2">
    <source>
        <dbReference type="EMBL" id="MDP9830425.1"/>
    </source>
</evidence>
<accession>A0ABT9PCJ4</accession>
<gene>
    <name evidence="2" type="ORF">J2S57_006174</name>
</gene>
<feature type="transmembrane region" description="Helical" evidence="1">
    <location>
        <begin position="29"/>
        <end position="48"/>
    </location>
</feature>
<dbReference type="RefSeq" id="WP_307249495.1">
    <property type="nucleotide sequence ID" value="NZ_JAUSQZ010000001.1"/>
</dbReference>
<dbReference type="EMBL" id="JAUSQZ010000001">
    <property type="protein sequence ID" value="MDP9830425.1"/>
    <property type="molecule type" value="Genomic_DNA"/>
</dbReference>
<keyword evidence="3" id="KW-1185">Reference proteome</keyword>
<reference evidence="2 3" key="1">
    <citation type="submission" date="2023-07" db="EMBL/GenBank/DDBJ databases">
        <title>Sequencing the genomes of 1000 actinobacteria strains.</title>
        <authorList>
            <person name="Klenk H.-P."/>
        </authorList>
    </citation>
    <scope>NUCLEOTIDE SEQUENCE [LARGE SCALE GENOMIC DNA]</scope>
    <source>
        <strain evidence="2 3">DSM 44388</strain>
    </source>
</reference>
<protein>
    <submittedName>
        <fullName evidence="2">Uncharacterized protein</fullName>
    </submittedName>
</protein>
<evidence type="ECO:0000256" key="1">
    <source>
        <dbReference type="SAM" id="Phobius"/>
    </source>
</evidence>
<organism evidence="2 3">
    <name type="scientific">Kineosporia succinea</name>
    <dbReference type="NCBI Taxonomy" id="84632"/>
    <lineage>
        <taxon>Bacteria</taxon>
        <taxon>Bacillati</taxon>
        <taxon>Actinomycetota</taxon>
        <taxon>Actinomycetes</taxon>
        <taxon>Kineosporiales</taxon>
        <taxon>Kineosporiaceae</taxon>
        <taxon>Kineosporia</taxon>
    </lineage>
</organism>
<evidence type="ECO:0000313" key="3">
    <source>
        <dbReference type="Proteomes" id="UP001235712"/>
    </source>
</evidence>
<dbReference type="Proteomes" id="UP001235712">
    <property type="component" value="Unassembled WGS sequence"/>
</dbReference>
<comment type="caution">
    <text evidence="2">The sequence shown here is derived from an EMBL/GenBank/DDBJ whole genome shotgun (WGS) entry which is preliminary data.</text>
</comment>
<keyword evidence="1" id="KW-0812">Transmembrane</keyword>